<accession>A0ABP8C8T7</accession>
<reference evidence="3" key="1">
    <citation type="journal article" date="2019" name="Int. J. Syst. Evol. Microbiol.">
        <title>The Global Catalogue of Microorganisms (GCM) 10K type strain sequencing project: providing services to taxonomists for standard genome sequencing and annotation.</title>
        <authorList>
            <consortium name="The Broad Institute Genomics Platform"/>
            <consortium name="The Broad Institute Genome Sequencing Center for Infectious Disease"/>
            <person name="Wu L."/>
            <person name="Ma J."/>
        </authorList>
    </citation>
    <scope>NUCLEOTIDE SEQUENCE [LARGE SCALE GENOMIC DNA]</scope>
    <source>
        <strain evidence="3">JCM 17440</strain>
    </source>
</reference>
<evidence type="ECO:0000313" key="3">
    <source>
        <dbReference type="Proteomes" id="UP001501710"/>
    </source>
</evidence>
<dbReference type="Gene3D" id="3.40.50.2300">
    <property type="match status" value="1"/>
</dbReference>
<comment type="caution">
    <text evidence="2">The sequence shown here is derived from an EMBL/GenBank/DDBJ whole genome shotgun (WGS) entry which is preliminary data.</text>
</comment>
<evidence type="ECO:0000313" key="2">
    <source>
        <dbReference type="EMBL" id="GAA4235728.1"/>
    </source>
</evidence>
<keyword evidence="1" id="KW-1133">Transmembrane helix</keyword>
<evidence type="ECO:0008006" key="4">
    <source>
        <dbReference type="Google" id="ProtNLM"/>
    </source>
</evidence>
<protein>
    <recommendedName>
        <fullName evidence="4">BMP family ABC transporter substrate-binding protein</fullName>
    </recommendedName>
</protein>
<sequence>MGALAKVAAGGVRGGCDRWRRLSPGWRAGVCVAVAAAVTGGVLFAVLRPSHEPRARQYLAFKACLLTDSHGITGKDAAPVWKGMQRASLKTHAKIQYLAVPDPATVANARPYLASLVQRHCGIILAAGDLATRTVTANAPSFGTARFVVFGVGGAGPNLVAADTSAVTVPAAAERVVSDAVA</sequence>
<name>A0ABP8C8T7_9ACTN</name>
<dbReference type="Proteomes" id="UP001501710">
    <property type="component" value="Unassembled WGS sequence"/>
</dbReference>
<feature type="transmembrane region" description="Helical" evidence="1">
    <location>
        <begin position="26"/>
        <end position="47"/>
    </location>
</feature>
<keyword evidence="3" id="KW-1185">Reference proteome</keyword>
<gene>
    <name evidence="2" type="ORF">GCM10022254_43600</name>
</gene>
<keyword evidence="1" id="KW-0812">Transmembrane</keyword>
<keyword evidence="1" id="KW-0472">Membrane</keyword>
<dbReference type="EMBL" id="BAABAS010000015">
    <property type="protein sequence ID" value="GAA4235728.1"/>
    <property type="molecule type" value="Genomic_DNA"/>
</dbReference>
<evidence type="ECO:0000256" key="1">
    <source>
        <dbReference type="SAM" id="Phobius"/>
    </source>
</evidence>
<organism evidence="2 3">
    <name type="scientific">Actinomadura meridiana</name>
    <dbReference type="NCBI Taxonomy" id="559626"/>
    <lineage>
        <taxon>Bacteria</taxon>
        <taxon>Bacillati</taxon>
        <taxon>Actinomycetota</taxon>
        <taxon>Actinomycetes</taxon>
        <taxon>Streptosporangiales</taxon>
        <taxon>Thermomonosporaceae</taxon>
        <taxon>Actinomadura</taxon>
    </lineage>
</organism>
<proteinExistence type="predicted"/>